<dbReference type="InterPro" id="IPR004220">
    <property type="entry name" value="5-COMe_2-OHmuconate_Isoase"/>
</dbReference>
<dbReference type="SUPFAM" id="SSF55331">
    <property type="entry name" value="Tautomerase/MIF"/>
    <property type="match status" value="1"/>
</dbReference>
<dbReference type="EMBL" id="BMUU01000002">
    <property type="protein sequence ID" value="GGY25569.1"/>
    <property type="molecule type" value="Genomic_DNA"/>
</dbReference>
<evidence type="ECO:0000313" key="2">
    <source>
        <dbReference type="Proteomes" id="UP000600946"/>
    </source>
</evidence>
<dbReference type="PANTHER" id="PTHR37950:SF1">
    <property type="entry name" value="4-HYDROXYPHENYLACETATE CATABOLISM PROTEIN"/>
    <property type="match status" value="1"/>
</dbReference>
<protein>
    <recommendedName>
        <fullName evidence="3">Isomerase</fullName>
    </recommendedName>
</protein>
<dbReference type="Gene3D" id="3.30.429.10">
    <property type="entry name" value="Macrophage Migration Inhibitory Factor"/>
    <property type="match status" value="1"/>
</dbReference>
<dbReference type="Proteomes" id="UP000600946">
    <property type="component" value="Unassembled WGS sequence"/>
</dbReference>
<comment type="caution">
    <text evidence="1">The sequence shown here is derived from an EMBL/GenBank/DDBJ whole genome shotgun (WGS) entry which is preliminary data.</text>
</comment>
<reference evidence="2" key="1">
    <citation type="journal article" date="2019" name="Int. J. Syst. Evol. Microbiol.">
        <title>The Global Catalogue of Microorganisms (GCM) 10K type strain sequencing project: providing services to taxonomists for standard genome sequencing and annotation.</title>
        <authorList>
            <consortium name="The Broad Institute Genomics Platform"/>
            <consortium name="The Broad Institute Genome Sequencing Center for Infectious Disease"/>
            <person name="Wu L."/>
            <person name="Ma J."/>
        </authorList>
    </citation>
    <scope>NUCLEOTIDE SEQUENCE [LARGE SCALE GENOMIC DNA]</scope>
    <source>
        <strain evidence="2">JCM 4594</strain>
    </source>
</reference>
<keyword evidence="2" id="KW-1185">Reference proteome</keyword>
<sequence>MPFVTVEYSERLAGTFDRRAFAREVHEAAPTGINASTEAFKTRFRVIEESYFGADEDDIDAVFIQAAILSGRTPKAIEALSETLLEIARKHVTGVAGRRLHVMVETREMERDYYRAHKE</sequence>
<proteinExistence type="predicted"/>
<dbReference type="InterPro" id="IPR014347">
    <property type="entry name" value="Tautomerase/MIF_sf"/>
</dbReference>
<name>A0ABQ2ZTZ4_9ACTN</name>
<dbReference type="GeneID" id="96289920"/>
<organism evidence="1 2">
    <name type="scientific">Streptomyces xanthochromogenes</name>
    <dbReference type="NCBI Taxonomy" id="67384"/>
    <lineage>
        <taxon>Bacteria</taxon>
        <taxon>Bacillati</taxon>
        <taxon>Actinomycetota</taxon>
        <taxon>Actinomycetes</taxon>
        <taxon>Kitasatosporales</taxon>
        <taxon>Streptomycetaceae</taxon>
        <taxon>Streptomyces</taxon>
    </lineage>
</organism>
<dbReference type="RefSeq" id="WP_190026752.1">
    <property type="nucleotide sequence ID" value="NZ_BMUU01000002.1"/>
</dbReference>
<accession>A0ABQ2ZTZ4</accession>
<evidence type="ECO:0008006" key="3">
    <source>
        <dbReference type="Google" id="ProtNLM"/>
    </source>
</evidence>
<gene>
    <name evidence="1" type="ORF">GCM10010326_19280</name>
</gene>
<dbReference type="PANTHER" id="PTHR37950">
    <property type="entry name" value="4-HYDROXYPHENYLACETATE CATABOLISM PROTEIN"/>
    <property type="match status" value="1"/>
</dbReference>
<evidence type="ECO:0000313" key="1">
    <source>
        <dbReference type="EMBL" id="GGY25569.1"/>
    </source>
</evidence>